<keyword evidence="2" id="KW-1185">Reference proteome</keyword>
<keyword evidence="1" id="KW-0456">Lyase</keyword>
<dbReference type="Proteomes" id="UP000315252">
    <property type="component" value="Unassembled WGS sequence"/>
</dbReference>
<name>A0A545TRA7_9PROT</name>
<comment type="caution">
    <text evidence="1">The sequence shown here is derived from an EMBL/GenBank/DDBJ whole genome shotgun (WGS) entry which is preliminary data.</text>
</comment>
<accession>A0A545TRA7</accession>
<dbReference type="PANTHER" id="PTHR42905:SF2">
    <property type="entry name" value="PHOSPHOENOLPYRUVATE CARBOXYLASE FAMILY PROTEIN"/>
    <property type="match status" value="1"/>
</dbReference>
<dbReference type="EMBL" id="VHSH01000004">
    <property type="protein sequence ID" value="TQV79760.1"/>
    <property type="molecule type" value="Genomic_DNA"/>
</dbReference>
<dbReference type="CDD" id="cd00377">
    <property type="entry name" value="ICL_PEPM"/>
    <property type="match status" value="1"/>
</dbReference>
<evidence type="ECO:0000313" key="2">
    <source>
        <dbReference type="Proteomes" id="UP000315252"/>
    </source>
</evidence>
<dbReference type="AlphaFoldDB" id="A0A545TRA7"/>
<reference evidence="1 2" key="1">
    <citation type="submission" date="2019-06" db="EMBL/GenBank/DDBJ databases">
        <title>Whole genome sequence for Rhodospirillaceae sp. R148.</title>
        <authorList>
            <person name="Wang G."/>
        </authorList>
    </citation>
    <scope>NUCLEOTIDE SEQUENCE [LARGE SCALE GENOMIC DNA]</scope>
    <source>
        <strain evidence="1 2">R148</strain>
    </source>
</reference>
<dbReference type="InterPro" id="IPR015813">
    <property type="entry name" value="Pyrv/PenolPyrv_kinase-like_dom"/>
</dbReference>
<evidence type="ECO:0000313" key="1">
    <source>
        <dbReference type="EMBL" id="TQV79760.1"/>
    </source>
</evidence>
<dbReference type="RefSeq" id="WP_142896940.1">
    <property type="nucleotide sequence ID" value="NZ_ML660055.1"/>
</dbReference>
<dbReference type="OrthoDB" id="9771433at2"/>
<gene>
    <name evidence="1" type="ORF">FKG95_13740</name>
</gene>
<dbReference type="InterPro" id="IPR040442">
    <property type="entry name" value="Pyrv_kinase-like_dom_sf"/>
</dbReference>
<dbReference type="Pfam" id="PF13714">
    <property type="entry name" value="PEP_mutase"/>
    <property type="match status" value="1"/>
</dbReference>
<proteinExistence type="predicted"/>
<organism evidence="1 2">
    <name type="scientific">Denitrobaculum tricleocarpae</name>
    <dbReference type="NCBI Taxonomy" id="2591009"/>
    <lineage>
        <taxon>Bacteria</taxon>
        <taxon>Pseudomonadati</taxon>
        <taxon>Pseudomonadota</taxon>
        <taxon>Alphaproteobacteria</taxon>
        <taxon>Rhodospirillales</taxon>
        <taxon>Rhodospirillaceae</taxon>
        <taxon>Denitrobaculum</taxon>
    </lineage>
</organism>
<dbReference type="GO" id="GO:0016829">
    <property type="term" value="F:lyase activity"/>
    <property type="evidence" value="ECO:0007669"/>
    <property type="project" value="UniProtKB-KW"/>
</dbReference>
<dbReference type="Gene3D" id="3.20.20.60">
    <property type="entry name" value="Phosphoenolpyruvate-binding domains"/>
    <property type="match status" value="1"/>
</dbReference>
<dbReference type="SUPFAM" id="SSF51621">
    <property type="entry name" value="Phosphoenolpyruvate/pyruvate domain"/>
    <property type="match status" value="1"/>
</dbReference>
<sequence>MQISPAARLRELLAKPQLQVMPCCFDALSARLIEEAGFPLSFMSGFAVSAAKIGAPDTGLISYGEMVGQGRDICSAVSIPVIGDGDTGYGNALNVKRTVQGYAQAGFAAVMIEDQVAPKRCGHTKGKMVVDRETAYSRIEAAVDARNEGADIMILARTDARHTEGLDEALTRAQQFGQIGADILFVEAPRNEEEMRRVCGEVPGIHMANLVEGGATPILPPEVLQDIGYRIAAYPLTLMSAAMKAMNDALAQMKAGRHPASQVLEFGELRRLVGFDAYYEAESRYAGARQDKPEPS</sequence>
<dbReference type="PANTHER" id="PTHR42905">
    <property type="entry name" value="PHOSPHOENOLPYRUVATE CARBOXYLASE"/>
    <property type="match status" value="1"/>
</dbReference>
<protein>
    <submittedName>
        <fullName evidence="1">Isocitrate lyase/PEP mutase family protein</fullName>
    </submittedName>
</protein>
<dbReference type="InterPro" id="IPR039556">
    <property type="entry name" value="ICL/PEPM"/>
</dbReference>